<comment type="caution">
    <text evidence="1">The sequence shown here is derived from an EMBL/GenBank/DDBJ whole genome shotgun (WGS) entry which is preliminary data.</text>
</comment>
<gene>
    <name evidence="1" type="ORF">NE237_000752</name>
</gene>
<name>A0A9Q0KSQ4_9MAGN</name>
<evidence type="ECO:0000313" key="2">
    <source>
        <dbReference type="Proteomes" id="UP001141806"/>
    </source>
</evidence>
<proteinExistence type="predicted"/>
<dbReference type="EMBL" id="JAMYWD010000003">
    <property type="protein sequence ID" value="KAJ4975646.1"/>
    <property type="molecule type" value="Genomic_DNA"/>
</dbReference>
<accession>A0A9Q0KSQ4</accession>
<dbReference type="Proteomes" id="UP001141806">
    <property type="component" value="Unassembled WGS sequence"/>
</dbReference>
<organism evidence="1 2">
    <name type="scientific">Protea cynaroides</name>
    <dbReference type="NCBI Taxonomy" id="273540"/>
    <lineage>
        <taxon>Eukaryota</taxon>
        <taxon>Viridiplantae</taxon>
        <taxon>Streptophyta</taxon>
        <taxon>Embryophyta</taxon>
        <taxon>Tracheophyta</taxon>
        <taxon>Spermatophyta</taxon>
        <taxon>Magnoliopsida</taxon>
        <taxon>Proteales</taxon>
        <taxon>Proteaceae</taxon>
        <taxon>Protea</taxon>
    </lineage>
</organism>
<keyword evidence="2" id="KW-1185">Reference proteome</keyword>
<dbReference type="AlphaFoldDB" id="A0A9Q0KSQ4"/>
<protein>
    <submittedName>
        <fullName evidence="1">Uncharacterized protein</fullName>
    </submittedName>
</protein>
<sequence length="101" mass="10849">MGGEVVVVDVGREGAILGPGGAVQGGRGNGLDLEIGGIGRGILPGLQVEKEDEKKPRRLLGLRLGVGGGKERNRREEAHWVFAWSEIHRRVGKLARFEMGK</sequence>
<evidence type="ECO:0000313" key="1">
    <source>
        <dbReference type="EMBL" id="KAJ4975646.1"/>
    </source>
</evidence>
<reference evidence="1" key="1">
    <citation type="journal article" date="2023" name="Plant J.">
        <title>The genome of the king protea, Protea cynaroides.</title>
        <authorList>
            <person name="Chang J."/>
            <person name="Duong T.A."/>
            <person name="Schoeman C."/>
            <person name="Ma X."/>
            <person name="Roodt D."/>
            <person name="Barker N."/>
            <person name="Li Z."/>
            <person name="Van de Peer Y."/>
            <person name="Mizrachi E."/>
        </authorList>
    </citation>
    <scope>NUCLEOTIDE SEQUENCE</scope>
    <source>
        <tissue evidence="1">Young leaves</tissue>
    </source>
</reference>